<dbReference type="Pfam" id="PF10613">
    <property type="entry name" value="Lig_chan-Glu_bd"/>
    <property type="match status" value="1"/>
</dbReference>
<sequence>MDVDFNNEIWREVRKDPSIELSWLHGGTLGHKDSNGTWHGLVGAVVLNRTDIVINILALDQERMDVVDYLSPIWNDKYEIFYLIYIFNFLLFYELK</sequence>
<evidence type="ECO:0000256" key="6">
    <source>
        <dbReference type="ARBA" id="ARBA00023136"/>
    </source>
</evidence>
<accession>A0ABQ8SFY4</accession>
<comment type="subcellular location">
    <subcellularLocation>
        <location evidence="1">Membrane</location>
        <topology evidence="1">Multi-pass membrane protein</topology>
    </subcellularLocation>
</comment>
<comment type="caution">
    <text evidence="13">The sequence shown here is derived from an EMBL/GenBank/DDBJ whole genome shotgun (WGS) entry which is preliminary data.</text>
</comment>
<name>A0ABQ8SFY4_PERAM</name>
<evidence type="ECO:0000256" key="10">
    <source>
        <dbReference type="ARBA" id="ARBA00023303"/>
    </source>
</evidence>
<keyword evidence="6 11" id="KW-0472">Membrane</keyword>
<evidence type="ECO:0000256" key="7">
    <source>
        <dbReference type="ARBA" id="ARBA00023170"/>
    </source>
</evidence>
<dbReference type="EMBL" id="JAJSOF020000029">
    <property type="protein sequence ID" value="KAJ4432606.1"/>
    <property type="molecule type" value="Genomic_DNA"/>
</dbReference>
<keyword evidence="9" id="KW-1071">Ligand-gated ion channel</keyword>
<evidence type="ECO:0000256" key="3">
    <source>
        <dbReference type="ARBA" id="ARBA00022692"/>
    </source>
</evidence>
<keyword evidence="8" id="KW-0325">Glycoprotein</keyword>
<evidence type="ECO:0000256" key="2">
    <source>
        <dbReference type="ARBA" id="ARBA00022448"/>
    </source>
</evidence>
<keyword evidence="10" id="KW-0407">Ion channel</keyword>
<evidence type="ECO:0000256" key="11">
    <source>
        <dbReference type="SAM" id="Phobius"/>
    </source>
</evidence>
<keyword evidence="4 11" id="KW-1133">Transmembrane helix</keyword>
<dbReference type="Proteomes" id="UP001148838">
    <property type="component" value="Unassembled WGS sequence"/>
</dbReference>
<proteinExistence type="predicted"/>
<dbReference type="SUPFAM" id="SSF53850">
    <property type="entry name" value="Periplasmic binding protein-like II"/>
    <property type="match status" value="1"/>
</dbReference>
<evidence type="ECO:0000256" key="9">
    <source>
        <dbReference type="ARBA" id="ARBA00023286"/>
    </source>
</evidence>
<keyword evidence="7" id="KW-0675">Receptor</keyword>
<keyword evidence="3 11" id="KW-0812">Transmembrane</keyword>
<keyword evidence="2" id="KW-0813">Transport</keyword>
<evidence type="ECO:0000256" key="5">
    <source>
        <dbReference type="ARBA" id="ARBA00023065"/>
    </source>
</evidence>
<evidence type="ECO:0000256" key="1">
    <source>
        <dbReference type="ARBA" id="ARBA00004141"/>
    </source>
</evidence>
<evidence type="ECO:0000313" key="13">
    <source>
        <dbReference type="EMBL" id="KAJ4432606.1"/>
    </source>
</evidence>
<reference evidence="13 14" key="1">
    <citation type="journal article" date="2022" name="Allergy">
        <title>Genome assembly and annotation of Periplaneta americana reveal a comprehensive cockroach allergen profile.</title>
        <authorList>
            <person name="Wang L."/>
            <person name="Xiong Q."/>
            <person name="Saelim N."/>
            <person name="Wang L."/>
            <person name="Nong W."/>
            <person name="Wan A.T."/>
            <person name="Shi M."/>
            <person name="Liu X."/>
            <person name="Cao Q."/>
            <person name="Hui J.H.L."/>
            <person name="Sookrung N."/>
            <person name="Leung T.F."/>
            <person name="Tungtrongchitr A."/>
            <person name="Tsui S.K.W."/>
        </authorList>
    </citation>
    <scope>NUCLEOTIDE SEQUENCE [LARGE SCALE GENOMIC DNA]</scope>
    <source>
        <strain evidence="13">PWHHKU_190912</strain>
    </source>
</reference>
<dbReference type="Gene3D" id="3.40.190.10">
    <property type="entry name" value="Periplasmic binding protein-like II"/>
    <property type="match status" value="1"/>
</dbReference>
<keyword evidence="5" id="KW-0406">Ion transport</keyword>
<gene>
    <name evidence="13" type="ORF">ANN_21229</name>
</gene>
<feature type="domain" description="Ionotropic glutamate receptor L-glutamate and glycine-binding" evidence="12">
    <location>
        <begin position="20"/>
        <end position="81"/>
    </location>
</feature>
<evidence type="ECO:0000256" key="4">
    <source>
        <dbReference type="ARBA" id="ARBA00022989"/>
    </source>
</evidence>
<feature type="transmembrane region" description="Helical" evidence="11">
    <location>
        <begin position="78"/>
        <end position="95"/>
    </location>
</feature>
<dbReference type="InterPro" id="IPR019594">
    <property type="entry name" value="Glu/Gly-bd"/>
</dbReference>
<protein>
    <recommendedName>
        <fullName evidence="12">Ionotropic glutamate receptor L-glutamate and glycine-binding domain-containing protein</fullName>
    </recommendedName>
</protein>
<evidence type="ECO:0000259" key="12">
    <source>
        <dbReference type="Pfam" id="PF10613"/>
    </source>
</evidence>
<keyword evidence="14" id="KW-1185">Reference proteome</keyword>
<evidence type="ECO:0000313" key="14">
    <source>
        <dbReference type="Proteomes" id="UP001148838"/>
    </source>
</evidence>
<organism evidence="13 14">
    <name type="scientific">Periplaneta americana</name>
    <name type="common">American cockroach</name>
    <name type="synonym">Blatta americana</name>
    <dbReference type="NCBI Taxonomy" id="6978"/>
    <lineage>
        <taxon>Eukaryota</taxon>
        <taxon>Metazoa</taxon>
        <taxon>Ecdysozoa</taxon>
        <taxon>Arthropoda</taxon>
        <taxon>Hexapoda</taxon>
        <taxon>Insecta</taxon>
        <taxon>Pterygota</taxon>
        <taxon>Neoptera</taxon>
        <taxon>Polyneoptera</taxon>
        <taxon>Dictyoptera</taxon>
        <taxon>Blattodea</taxon>
        <taxon>Blattoidea</taxon>
        <taxon>Blattidae</taxon>
        <taxon>Blattinae</taxon>
        <taxon>Periplaneta</taxon>
    </lineage>
</organism>
<evidence type="ECO:0000256" key="8">
    <source>
        <dbReference type="ARBA" id="ARBA00023180"/>
    </source>
</evidence>